<evidence type="ECO:0000256" key="1">
    <source>
        <dbReference type="SAM" id="MobiDB-lite"/>
    </source>
</evidence>
<evidence type="ECO:0000256" key="2">
    <source>
        <dbReference type="SAM" id="SignalP"/>
    </source>
</evidence>
<feature type="signal peptide" evidence="2">
    <location>
        <begin position="1"/>
        <end position="20"/>
    </location>
</feature>
<dbReference type="PRINTS" id="PR01217">
    <property type="entry name" value="PRICHEXTENSN"/>
</dbReference>
<protein>
    <submittedName>
        <fullName evidence="3">Uncharacterized protein</fullName>
    </submittedName>
</protein>
<dbReference type="GeneID" id="6011320"/>
<dbReference type="KEGG" id="cci:CC1G_08448"/>
<feature type="compositionally biased region" description="Polar residues" evidence="1">
    <location>
        <begin position="232"/>
        <end position="242"/>
    </location>
</feature>
<feature type="chain" id="PRO_5002727287" evidence="2">
    <location>
        <begin position="21"/>
        <end position="242"/>
    </location>
</feature>
<dbReference type="RefSeq" id="XP_001834803.1">
    <property type="nucleotide sequence ID" value="XM_001834751.1"/>
</dbReference>
<gene>
    <name evidence="3" type="ORF">CC1G_08448</name>
</gene>
<accession>A8NLY6</accession>
<name>A8NLY6_COPC7</name>
<feature type="region of interest" description="Disordered" evidence="1">
    <location>
        <begin position="103"/>
        <end position="242"/>
    </location>
</feature>
<keyword evidence="2" id="KW-0732">Signal</keyword>
<keyword evidence="4" id="KW-1185">Reference proteome</keyword>
<proteinExistence type="predicted"/>
<dbReference type="Proteomes" id="UP000001861">
    <property type="component" value="Unassembled WGS sequence"/>
</dbReference>
<organism evidence="3 4">
    <name type="scientific">Coprinopsis cinerea (strain Okayama-7 / 130 / ATCC MYA-4618 / FGSC 9003)</name>
    <name type="common">Inky cap fungus</name>
    <name type="synonym">Hormographiella aspergillata</name>
    <dbReference type="NCBI Taxonomy" id="240176"/>
    <lineage>
        <taxon>Eukaryota</taxon>
        <taxon>Fungi</taxon>
        <taxon>Dikarya</taxon>
        <taxon>Basidiomycota</taxon>
        <taxon>Agaricomycotina</taxon>
        <taxon>Agaricomycetes</taxon>
        <taxon>Agaricomycetidae</taxon>
        <taxon>Agaricales</taxon>
        <taxon>Agaricineae</taxon>
        <taxon>Psathyrellaceae</taxon>
        <taxon>Coprinopsis</taxon>
    </lineage>
</organism>
<feature type="compositionally biased region" description="Pro residues" evidence="1">
    <location>
        <begin position="191"/>
        <end position="216"/>
    </location>
</feature>
<dbReference type="AlphaFoldDB" id="A8NLY6"/>
<dbReference type="InParanoid" id="A8NLY6"/>
<sequence>MRSFLFALVACALCVLHVLSIPVQIEERSLIDKDAVELSTREIAGSVLFERELTYALQDRGLFDDEVLELLVREFMEDLVLRKEPKTPGRLGRMFNGAKSWWNARRGKKEEKGQEESPSTRPPILRMSSFGERLVRPRPQTPPPVTISDLNKPLPPRPLPPRPPAPPPPQAPPQTPAQSRPQTPSGDKPGQQPPPGPRPLPPRPPTPPPQTPPQTPPAQSRPQTPHKDRPAQQPSGPRPQNQ</sequence>
<feature type="compositionally biased region" description="Low complexity" evidence="1">
    <location>
        <begin position="176"/>
        <end position="185"/>
    </location>
</feature>
<comment type="caution">
    <text evidence="3">The sequence shown here is derived from an EMBL/GenBank/DDBJ whole genome shotgun (WGS) entry which is preliminary data.</text>
</comment>
<evidence type="ECO:0000313" key="3">
    <source>
        <dbReference type="EMBL" id="EAU86977.1"/>
    </source>
</evidence>
<reference evidence="3 4" key="1">
    <citation type="journal article" date="2010" name="Proc. Natl. Acad. Sci. U.S.A.">
        <title>Insights into evolution of multicellular fungi from the assembled chromosomes of the mushroom Coprinopsis cinerea (Coprinus cinereus).</title>
        <authorList>
            <person name="Stajich J.E."/>
            <person name="Wilke S.K."/>
            <person name="Ahren D."/>
            <person name="Au C.H."/>
            <person name="Birren B.W."/>
            <person name="Borodovsky M."/>
            <person name="Burns C."/>
            <person name="Canback B."/>
            <person name="Casselton L.A."/>
            <person name="Cheng C.K."/>
            <person name="Deng J."/>
            <person name="Dietrich F.S."/>
            <person name="Fargo D.C."/>
            <person name="Farman M.L."/>
            <person name="Gathman A.C."/>
            <person name="Goldberg J."/>
            <person name="Guigo R."/>
            <person name="Hoegger P.J."/>
            <person name="Hooker J.B."/>
            <person name="Huggins A."/>
            <person name="James T.Y."/>
            <person name="Kamada T."/>
            <person name="Kilaru S."/>
            <person name="Kodira C."/>
            <person name="Kues U."/>
            <person name="Kupfer D."/>
            <person name="Kwan H.S."/>
            <person name="Lomsadze A."/>
            <person name="Li W."/>
            <person name="Lilly W.W."/>
            <person name="Ma L.J."/>
            <person name="Mackey A.J."/>
            <person name="Manning G."/>
            <person name="Martin F."/>
            <person name="Muraguchi H."/>
            <person name="Natvig D.O."/>
            <person name="Palmerini H."/>
            <person name="Ramesh M.A."/>
            <person name="Rehmeyer C.J."/>
            <person name="Roe B.A."/>
            <person name="Shenoy N."/>
            <person name="Stanke M."/>
            <person name="Ter-Hovhannisyan V."/>
            <person name="Tunlid A."/>
            <person name="Velagapudi R."/>
            <person name="Vision T.J."/>
            <person name="Zeng Q."/>
            <person name="Zolan M.E."/>
            <person name="Pukkila P.J."/>
        </authorList>
    </citation>
    <scope>NUCLEOTIDE SEQUENCE [LARGE SCALE GENOMIC DNA]</scope>
    <source>
        <strain evidence="4">Okayama-7 / 130 / ATCC MYA-4618 / FGSC 9003</strain>
    </source>
</reference>
<feature type="compositionally biased region" description="Pro residues" evidence="1">
    <location>
        <begin position="153"/>
        <end position="175"/>
    </location>
</feature>
<dbReference type="EMBL" id="AACS02000012">
    <property type="protein sequence ID" value="EAU86977.1"/>
    <property type="molecule type" value="Genomic_DNA"/>
</dbReference>
<evidence type="ECO:0000313" key="4">
    <source>
        <dbReference type="Proteomes" id="UP000001861"/>
    </source>
</evidence>
<dbReference type="VEuPathDB" id="FungiDB:CC1G_08448"/>